<dbReference type="EMBL" id="QHCT01000011">
    <property type="protein sequence ID" value="RHX84693.1"/>
    <property type="molecule type" value="Genomic_DNA"/>
</dbReference>
<protein>
    <recommendedName>
        <fullName evidence="1">DUF6161 domain-containing protein</fullName>
    </recommendedName>
</protein>
<dbReference type="Pfam" id="PF19658">
    <property type="entry name" value="DUF6161"/>
    <property type="match status" value="1"/>
</dbReference>
<feature type="domain" description="DUF6161" evidence="1">
    <location>
        <begin position="1"/>
        <end position="57"/>
    </location>
</feature>
<evidence type="ECO:0000313" key="2">
    <source>
        <dbReference type="EMBL" id="RHX84693.1"/>
    </source>
</evidence>
<gene>
    <name evidence="2" type="ORF">DLM75_21985</name>
</gene>
<evidence type="ECO:0000259" key="1">
    <source>
        <dbReference type="Pfam" id="PF19658"/>
    </source>
</evidence>
<dbReference type="OrthoDB" id="6193541at2"/>
<dbReference type="AlphaFoldDB" id="A0A396YRN4"/>
<dbReference type="InterPro" id="IPR046159">
    <property type="entry name" value="DUF6161"/>
</dbReference>
<comment type="caution">
    <text evidence="2">The sequence shown here is derived from an EMBL/GenBank/DDBJ whole genome shotgun (WGS) entry which is preliminary data.</text>
</comment>
<proteinExistence type="predicted"/>
<name>A0A396YRN4_9LEPT</name>
<reference evidence="3" key="1">
    <citation type="submission" date="2018-05" db="EMBL/GenBank/DDBJ databases">
        <title>Leptospira yasudae sp. nov. and Leptospira stimsonii sp. nov., two pathogenic species of the genus Leptospira isolated from environmental sources.</title>
        <authorList>
            <person name="Casanovas-Massana A."/>
            <person name="Hamond C."/>
            <person name="Santos L.A."/>
            <person name="Hacker K.P."/>
            <person name="Balassiano I."/>
            <person name="Medeiros M.A."/>
            <person name="Reis M.G."/>
            <person name="Ko A.I."/>
            <person name="Wunder E.A."/>
        </authorList>
    </citation>
    <scope>NUCLEOTIDE SEQUENCE [LARGE SCALE GENOMIC DNA]</scope>
    <source>
        <strain evidence="3">Yale</strain>
    </source>
</reference>
<accession>A0A396YRN4</accession>
<dbReference type="Proteomes" id="UP000265798">
    <property type="component" value="Unassembled WGS sequence"/>
</dbReference>
<evidence type="ECO:0000313" key="3">
    <source>
        <dbReference type="Proteomes" id="UP000265798"/>
    </source>
</evidence>
<organism evidence="2 3">
    <name type="scientific">Leptospira stimsonii</name>
    <dbReference type="NCBI Taxonomy" id="2202203"/>
    <lineage>
        <taxon>Bacteria</taxon>
        <taxon>Pseudomonadati</taxon>
        <taxon>Spirochaetota</taxon>
        <taxon>Spirochaetia</taxon>
        <taxon>Leptospirales</taxon>
        <taxon>Leptospiraceae</taxon>
        <taxon>Leptospira</taxon>
    </lineage>
</organism>
<sequence>MLSNYHLSVDAKERFQLSHVYLSMLKEEALHKEDRNLVLQARFGRADSGLLQGDSSPTLPVDLSILKSYMGK</sequence>